<evidence type="ECO:0000313" key="2">
    <source>
        <dbReference type="Proteomes" id="UP001168363"/>
    </source>
</evidence>
<gene>
    <name evidence="1" type="ORF">QWJ41_06995</name>
</gene>
<proteinExistence type="predicted"/>
<accession>A0ABT8TNB3</accession>
<dbReference type="RefSeq" id="WP_302706773.1">
    <property type="nucleotide sequence ID" value="NZ_JAULSC010000004.1"/>
</dbReference>
<keyword evidence="2" id="KW-1185">Reference proteome</keyword>
<protein>
    <submittedName>
        <fullName evidence="1">Uncharacterized protein</fullName>
    </submittedName>
</protein>
<evidence type="ECO:0000313" key="1">
    <source>
        <dbReference type="EMBL" id="MDO3395454.1"/>
    </source>
</evidence>
<organism evidence="1 2">
    <name type="scientific">Nocardioides cremeus</name>
    <dbReference type="NCBI Taxonomy" id="3058044"/>
    <lineage>
        <taxon>Bacteria</taxon>
        <taxon>Bacillati</taxon>
        <taxon>Actinomycetota</taxon>
        <taxon>Actinomycetes</taxon>
        <taxon>Propionibacteriales</taxon>
        <taxon>Nocardioidaceae</taxon>
        <taxon>Nocardioides</taxon>
    </lineage>
</organism>
<reference evidence="1" key="1">
    <citation type="submission" date="2023-06" db="EMBL/GenBank/DDBJ databases">
        <title>Genome sequence of Nocardioides sp. SOB44.</title>
        <authorList>
            <person name="Zhang G."/>
        </authorList>
    </citation>
    <scope>NUCLEOTIDE SEQUENCE</scope>
    <source>
        <strain evidence="1">SOB44</strain>
    </source>
</reference>
<dbReference type="EMBL" id="JAULSC010000004">
    <property type="protein sequence ID" value="MDO3395454.1"/>
    <property type="molecule type" value="Genomic_DNA"/>
</dbReference>
<dbReference type="Proteomes" id="UP001168363">
    <property type="component" value="Unassembled WGS sequence"/>
</dbReference>
<sequence length="334" mass="36857">MSKNPEDPRAAVQRLMREYETYDQAVDVVSAFEFLFTLPKDMAATVQHFERFPKIPTGASDPDTPDLTVLFTDGTALVGEVARLSLQPKSVDSACDQLLRYNNLTRVHDAAGFANVTDVDVVLFVPLDIGPDAVDRIIYERMLDSTHPYKPSKAPCIVQFARDPDRYMFQRINDAKNGSIDGHGREPHLGARIRKINVPASGFTAIKATSKFMNDPIKPLYLAVILYTQVWPTEQKGKVAETRVTPAETARTLQKLYRAGTANDVRSTMALLISAGLAVDNKDGTYTVAKSPRAKGEHDLARIIAQRSADRAKPLVRPSRTAATALSNQLALFD</sequence>
<name>A0ABT8TNB3_9ACTN</name>
<comment type="caution">
    <text evidence="1">The sequence shown here is derived from an EMBL/GenBank/DDBJ whole genome shotgun (WGS) entry which is preliminary data.</text>
</comment>